<keyword evidence="7" id="KW-0862">Zinc</keyword>
<dbReference type="Proteomes" id="UP000700596">
    <property type="component" value="Unassembled WGS sequence"/>
</dbReference>
<proteinExistence type="predicted"/>
<keyword evidence="3" id="KW-0808">Transferase</keyword>
<feature type="region of interest" description="Disordered" evidence="9">
    <location>
        <begin position="36"/>
        <end position="101"/>
    </location>
</feature>
<reference evidence="11" key="1">
    <citation type="journal article" date="2021" name="Nat. Commun.">
        <title>Genetic determinants of endophytism in the Arabidopsis root mycobiome.</title>
        <authorList>
            <person name="Mesny F."/>
            <person name="Miyauchi S."/>
            <person name="Thiergart T."/>
            <person name="Pickel B."/>
            <person name="Atanasova L."/>
            <person name="Karlsson M."/>
            <person name="Huettel B."/>
            <person name="Barry K.W."/>
            <person name="Haridas S."/>
            <person name="Chen C."/>
            <person name="Bauer D."/>
            <person name="Andreopoulos W."/>
            <person name="Pangilinan J."/>
            <person name="LaButti K."/>
            <person name="Riley R."/>
            <person name="Lipzen A."/>
            <person name="Clum A."/>
            <person name="Drula E."/>
            <person name="Henrissat B."/>
            <person name="Kohler A."/>
            <person name="Grigoriev I.V."/>
            <person name="Martin F.M."/>
            <person name="Hacquard S."/>
        </authorList>
    </citation>
    <scope>NUCLEOTIDE SEQUENCE</scope>
    <source>
        <strain evidence="11">MPI-CAGE-CH-0243</strain>
    </source>
</reference>
<dbReference type="SMART" id="SM00184">
    <property type="entry name" value="RING"/>
    <property type="match status" value="1"/>
</dbReference>
<dbReference type="GO" id="GO:0008270">
    <property type="term" value="F:zinc ion binding"/>
    <property type="evidence" value="ECO:0007669"/>
    <property type="project" value="UniProtKB-KW"/>
</dbReference>
<evidence type="ECO:0000256" key="4">
    <source>
        <dbReference type="ARBA" id="ARBA00022723"/>
    </source>
</evidence>
<sequence>MDNEPRSQQPSQTSGHRDTMFCHECQDEWYRDEQGLTCPECGSDFTEIIEDDNDPRNQHMYDPDDSEGEDTDSVPGLEDPPSHHTLHNHNPWRDSDDPEETDISNLQFRQLGPGRFAVTGTMYRTLSAADLGRAGGAGGAMGGFASMLNSILGGGRAQLPTPGLDQDQNPNQNQNQDQNQGTEGQAQNNEETRGRTSGFSGSGTLPGGHRFTYTNARLYPRDPEHPSPRVEPVDELNNVLVGLMAAFGDAPGGAQHHHHHHHGPFPGVPEGEGHMRDPGFNPIMTLISQMIGGSGQIGDAVYSQEALDRIISQLMEQNASSNAPGPATQSDIDALPRKPVTVEMLGAEGRAECSICMDEVNIEEEVTELPCHHWFHHQCISAWLSEHDTCPHCRKGITKQSENNGQPQQQPQQPTGPDGQPAAPINHPMPGSFEVTGEGTSTNPYTVSGDPAQSPSPNQNQNAQGSASENDTSGGGLGERIRRGWFGPQ</sequence>
<name>A0A9P9DZT5_9PLEO</name>
<organism evidence="11 12">
    <name type="scientific">Dendryphion nanum</name>
    <dbReference type="NCBI Taxonomy" id="256645"/>
    <lineage>
        <taxon>Eukaryota</taxon>
        <taxon>Fungi</taxon>
        <taxon>Dikarya</taxon>
        <taxon>Ascomycota</taxon>
        <taxon>Pezizomycotina</taxon>
        <taxon>Dothideomycetes</taxon>
        <taxon>Pleosporomycetidae</taxon>
        <taxon>Pleosporales</taxon>
        <taxon>Torulaceae</taxon>
        <taxon>Dendryphion</taxon>
    </lineage>
</organism>
<feature type="compositionally biased region" description="Acidic residues" evidence="9">
    <location>
        <begin position="63"/>
        <end position="72"/>
    </location>
</feature>
<dbReference type="FunFam" id="3.30.40.10:FF:000127">
    <property type="entry name" value="E3 ubiquitin-protein ligase RNF181"/>
    <property type="match status" value="1"/>
</dbReference>
<evidence type="ECO:0000256" key="6">
    <source>
        <dbReference type="ARBA" id="ARBA00022786"/>
    </source>
</evidence>
<feature type="compositionally biased region" description="Low complexity" evidence="9">
    <location>
        <begin position="451"/>
        <end position="468"/>
    </location>
</feature>
<keyword evidence="4" id="KW-0479">Metal-binding</keyword>
<keyword evidence="12" id="KW-1185">Reference proteome</keyword>
<dbReference type="EMBL" id="JAGMWT010000005">
    <property type="protein sequence ID" value="KAH7128770.1"/>
    <property type="molecule type" value="Genomic_DNA"/>
</dbReference>
<evidence type="ECO:0000256" key="9">
    <source>
        <dbReference type="SAM" id="MobiDB-lite"/>
    </source>
</evidence>
<dbReference type="PANTHER" id="PTHR45969">
    <property type="entry name" value="RING ZINC FINGER PROTEIN-RELATED"/>
    <property type="match status" value="1"/>
</dbReference>
<dbReference type="Gene3D" id="3.30.40.10">
    <property type="entry name" value="Zinc/RING finger domain, C3HC4 (zinc finger)"/>
    <property type="match status" value="1"/>
</dbReference>
<evidence type="ECO:0000313" key="11">
    <source>
        <dbReference type="EMBL" id="KAH7128770.1"/>
    </source>
</evidence>
<dbReference type="PANTHER" id="PTHR45969:SF69">
    <property type="entry name" value="FINGER DOMAIN PROTEIN, PUTATIVE (AFU_ORTHOLOGUE AFUA_3G12190)-RELATED"/>
    <property type="match status" value="1"/>
</dbReference>
<accession>A0A9P9DZT5</accession>
<evidence type="ECO:0000313" key="12">
    <source>
        <dbReference type="Proteomes" id="UP000700596"/>
    </source>
</evidence>
<keyword evidence="6" id="KW-0833">Ubl conjugation pathway</keyword>
<feature type="region of interest" description="Disordered" evidence="9">
    <location>
        <begin position="155"/>
        <end position="213"/>
    </location>
</feature>
<dbReference type="Pfam" id="PF13639">
    <property type="entry name" value="zf-RING_2"/>
    <property type="match status" value="1"/>
</dbReference>
<feature type="compositionally biased region" description="Low complexity" evidence="9">
    <location>
        <begin position="405"/>
        <end position="421"/>
    </location>
</feature>
<dbReference type="GO" id="GO:0061630">
    <property type="term" value="F:ubiquitin protein ligase activity"/>
    <property type="evidence" value="ECO:0007669"/>
    <property type="project" value="UniProtKB-EC"/>
</dbReference>
<dbReference type="InterPro" id="IPR013083">
    <property type="entry name" value="Znf_RING/FYVE/PHD"/>
</dbReference>
<dbReference type="PROSITE" id="PS50089">
    <property type="entry name" value="ZF_RING_2"/>
    <property type="match status" value="1"/>
</dbReference>
<feature type="domain" description="RING-type" evidence="10">
    <location>
        <begin position="353"/>
        <end position="394"/>
    </location>
</feature>
<comment type="catalytic activity">
    <reaction evidence="1">
        <text>S-ubiquitinyl-[E2 ubiquitin-conjugating enzyme]-L-cysteine + [acceptor protein]-L-lysine = [E2 ubiquitin-conjugating enzyme]-L-cysteine + N(6)-ubiquitinyl-[acceptor protein]-L-lysine.</text>
        <dbReference type="EC" id="2.3.2.27"/>
    </reaction>
</comment>
<evidence type="ECO:0000256" key="3">
    <source>
        <dbReference type="ARBA" id="ARBA00022679"/>
    </source>
</evidence>
<dbReference type="EC" id="2.3.2.27" evidence="2"/>
<evidence type="ECO:0000256" key="5">
    <source>
        <dbReference type="ARBA" id="ARBA00022771"/>
    </source>
</evidence>
<dbReference type="OrthoDB" id="8062037at2759"/>
<dbReference type="InterPro" id="IPR001841">
    <property type="entry name" value="Znf_RING"/>
</dbReference>
<evidence type="ECO:0000256" key="2">
    <source>
        <dbReference type="ARBA" id="ARBA00012483"/>
    </source>
</evidence>
<feature type="region of interest" description="Disordered" evidence="9">
    <location>
        <begin position="398"/>
        <end position="489"/>
    </location>
</feature>
<keyword evidence="5 8" id="KW-0863">Zinc-finger</keyword>
<gene>
    <name evidence="11" type="ORF">B0J11DRAFT_431245</name>
</gene>
<dbReference type="SUPFAM" id="SSF57850">
    <property type="entry name" value="RING/U-box"/>
    <property type="match status" value="1"/>
</dbReference>
<dbReference type="GO" id="GO:0016567">
    <property type="term" value="P:protein ubiquitination"/>
    <property type="evidence" value="ECO:0007669"/>
    <property type="project" value="UniProtKB-ARBA"/>
</dbReference>
<feature type="compositionally biased region" description="Low complexity" evidence="9">
    <location>
        <begin position="165"/>
        <end position="180"/>
    </location>
</feature>
<evidence type="ECO:0000256" key="1">
    <source>
        <dbReference type="ARBA" id="ARBA00000900"/>
    </source>
</evidence>
<evidence type="ECO:0000259" key="10">
    <source>
        <dbReference type="PROSITE" id="PS50089"/>
    </source>
</evidence>
<comment type="caution">
    <text evidence="11">The sequence shown here is derived from an EMBL/GenBank/DDBJ whole genome shotgun (WGS) entry which is preliminary data.</text>
</comment>
<dbReference type="AlphaFoldDB" id="A0A9P9DZT5"/>
<protein>
    <recommendedName>
        <fullName evidence="2">RING-type E3 ubiquitin transferase</fullName>
        <ecNumber evidence="2">2.3.2.27</ecNumber>
    </recommendedName>
</protein>
<evidence type="ECO:0000256" key="8">
    <source>
        <dbReference type="PROSITE-ProRule" id="PRU00175"/>
    </source>
</evidence>
<evidence type="ECO:0000256" key="7">
    <source>
        <dbReference type="ARBA" id="ARBA00022833"/>
    </source>
</evidence>